<feature type="domain" description="Transposase IS200-like" evidence="1">
    <location>
        <begin position="14"/>
        <end position="189"/>
    </location>
</feature>
<organism evidence="2 3">
    <name type="scientific">Methylomarinovum caldicuralii</name>
    <dbReference type="NCBI Taxonomy" id="438856"/>
    <lineage>
        <taxon>Bacteria</taxon>
        <taxon>Pseudomonadati</taxon>
        <taxon>Pseudomonadota</taxon>
        <taxon>Gammaproteobacteria</taxon>
        <taxon>Methylococcales</taxon>
        <taxon>Methylothermaceae</taxon>
        <taxon>Methylomarinovum</taxon>
    </lineage>
</organism>
<proteinExistence type="predicted"/>
<dbReference type="PANTHER" id="PTHR34322:SF2">
    <property type="entry name" value="TRANSPOSASE IS200-LIKE DOMAIN-CONTAINING PROTEIN"/>
    <property type="match status" value="1"/>
</dbReference>
<dbReference type="RefSeq" id="WP_317705787.1">
    <property type="nucleotide sequence ID" value="NZ_AP024714.1"/>
</dbReference>
<dbReference type="SMART" id="SM01321">
    <property type="entry name" value="Y1_Tnp"/>
    <property type="match status" value="1"/>
</dbReference>
<sequence>MTQPRTSLVSLDDTPWYHCVSRCVRRAFLCGEDAVTGKSFDHRRGWIAERIKQLAGIFAIDVAAYAVMSNHYHIVVRIDRDRALGWSVEEVLRRWTALFSGPLLVRKYLTEARKEMGAAEIAKVAELAEVYRARLYDLSWFMRTLNEYIARRANAEDGVKGRFWEGRFKSQALLDEAALLAAMAYVDLNPIRAGIADTPESSDYTSIQERIGGLPQTVEIEDAPQTEAESLENAPLPEARVQSLPPAPLLPFDATGRTPWAVPFDFQDYLELVDWSGRAIRDGKRGHIPAHQPKILVRLGIDGNRFIAHADRLLKQFGTAVGAPSSLVDLCARRRRRRRYLRGIQTARRVFPGRRAA</sequence>
<dbReference type="AlphaFoldDB" id="A0AAU9BQ62"/>
<dbReference type="InterPro" id="IPR036515">
    <property type="entry name" value="Transposase_17_sf"/>
</dbReference>
<keyword evidence="3" id="KW-1185">Reference proteome</keyword>
<dbReference type="KEGG" id="mcau:MIT9_P0414"/>
<dbReference type="Gene3D" id="3.30.70.1290">
    <property type="entry name" value="Transposase IS200-like"/>
    <property type="match status" value="1"/>
</dbReference>
<reference evidence="3" key="1">
    <citation type="journal article" date="2024" name="Int. J. Syst. Evol. Microbiol.">
        <title>Methylomarinovum tepidoasis sp. nov., a moderately thermophilic methanotroph of the family Methylothermaceae isolated from a deep-sea hydrothermal field.</title>
        <authorList>
            <person name="Hirayama H."/>
            <person name="Takaki Y."/>
            <person name="Abe M."/>
            <person name="Miyazaki M."/>
            <person name="Uematsu K."/>
            <person name="Matsui Y."/>
            <person name="Takai K."/>
        </authorList>
    </citation>
    <scope>NUCLEOTIDE SEQUENCE [LARGE SCALE GENOMIC DNA]</scope>
    <source>
        <strain evidence="3">IT-9</strain>
    </source>
</reference>
<dbReference type="GO" id="GO:0003677">
    <property type="term" value="F:DNA binding"/>
    <property type="evidence" value="ECO:0007669"/>
    <property type="project" value="InterPro"/>
</dbReference>
<evidence type="ECO:0000313" key="3">
    <source>
        <dbReference type="Proteomes" id="UP001321825"/>
    </source>
</evidence>
<dbReference type="Proteomes" id="UP001321825">
    <property type="component" value="Chromosome"/>
</dbReference>
<dbReference type="EMBL" id="AP024714">
    <property type="protein sequence ID" value="BCX80838.1"/>
    <property type="molecule type" value="Genomic_DNA"/>
</dbReference>
<accession>A0AAU9BQ62</accession>
<evidence type="ECO:0000259" key="1">
    <source>
        <dbReference type="SMART" id="SM01321"/>
    </source>
</evidence>
<protein>
    <submittedName>
        <fullName evidence="2">Transposase</fullName>
    </submittedName>
</protein>
<name>A0AAU9BQ62_9GAMM</name>
<dbReference type="PANTHER" id="PTHR34322">
    <property type="entry name" value="TRANSPOSASE, Y1_TNP DOMAIN-CONTAINING"/>
    <property type="match status" value="1"/>
</dbReference>
<evidence type="ECO:0000313" key="2">
    <source>
        <dbReference type="EMBL" id="BCX80838.1"/>
    </source>
</evidence>
<dbReference type="GO" id="GO:0006313">
    <property type="term" value="P:DNA transposition"/>
    <property type="evidence" value="ECO:0007669"/>
    <property type="project" value="InterPro"/>
</dbReference>
<dbReference type="GO" id="GO:0004803">
    <property type="term" value="F:transposase activity"/>
    <property type="evidence" value="ECO:0007669"/>
    <property type="project" value="InterPro"/>
</dbReference>
<dbReference type="InterPro" id="IPR002686">
    <property type="entry name" value="Transposase_17"/>
</dbReference>
<gene>
    <name evidence="2" type="ORF">MIT9_P0414</name>
</gene>
<dbReference type="SUPFAM" id="SSF143422">
    <property type="entry name" value="Transposase IS200-like"/>
    <property type="match status" value="1"/>
</dbReference>